<evidence type="ECO:0000313" key="7">
    <source>
        <dbReference type="Proteomes" id="UP001320831"/>
    </source>
</evidence>
<keyword evidence="7" id="KW-1185">Reference proteome</keyword>
<dbReference type="RefSeq" id="WP_260905039.1">
    <property type="nucleotide sequence ID" value="NZ_JAOCZP010000005.1"/>
</dbReference>
<accession>A0ABT2LQW0</accession>
<dbReference type="Pfam" id="PF03466">
    <property type="entry name" value="LysR_substrate"/>
    <property type="match status" value="1"/>
</dbReference>
<dbReference type="InterPro" id="IPR036390">
    <property type="entry name" value="WH_DNA-bd_sf"/>
</dbReference>
<organism evidence="6 7">
    <name type="scientific">Chelativorans salis</name>
    <dbReference type="NCBI Taxonomy" id="2978478"/>
    <lineage>
        <taxon>Bacteria</taxon>
        <taxon>Pseudomonadati</taxon>
        <taxon>Pseudomonadota</taxon>
        <taxon>Alphaproteobacteria</taxon>
        <taxon>Hyphomicrobiales</taxon>
        <taxon>Phyllobacteriaceae</taxon>
        <taxon>Chelativorans</taxon>
    </lineage>
</organism>
<evidence type="ECO:0000256" key="1">
    <source>
        <dbReference type="ARBA" id="ARBA00009437"/>
    </source>
</evidence>
<keyword evidence="4" id="KW-0804">Transcription</keyword>
<reference evidence="6 7" key="1">
    <citation type="submission" date="2022-09" db="EMBL/GenBank/DDBJ databases">
        <title>Chelativorans salina sp. nov., a novel slightly halophilic bacterium isolated from a saline lake sediment enrichment.</title>
        <authorList>
            <person name="Gao L."/>
            <person name="Fang B.-Z."/>
            <person name="Li W.-J."/>
        </authorList>
    </citation>
    <scope>NUCLEOTIDE SEQUENCE [LARGE SCALE GENOMIC DNA]</scope>
    <source>
        <strain evidence="6 7">EGI FJ00035</strain>
    </source>
</reference>
<comment type="caution">
    <text evidence="6">The sequence shown here is derived from an EMBL/GenBank/DDBJ whole genome shotgun (WGS) entry which is preliminary data.</text>
</comment>
<feature type="domain" description="HTH lysR-type" evidence="5">
    <location>
        <begin position="2"/>
        <end position="59"/>
    </location>
</feature>
<proteinExistence type="inferred from homology"/>
<dbReference type="InterPro" id="IPR036388">
    <property type="entry name" value="WH-like_DNA-bd_sf"/>
</dbReference>
<dbReference type="InterPro" id="IPR000847">
    <property type="entry name" value="LysR_HTH_N"/>
</dbReference>
<dbReference type="EMBL" id="JAOCZP010000005">
    <property type="protein sequence ID" value="MCT7376824.1"/>
    <property type="molecule type" value="Genomic_DNA"/>
</dbReference>
<evidence type="ECO:0000259" key="5">
    <source>
        <dbReference type="PROSITE" id="PS50931"/>
    </source>
</evidence>
<keyword evidence="3" id="KW-0238">DNA-binding</keyword>
<comment type="similarity">
    <text evidence="1">Belongs to the LysR transcriptional regulatory family.</text>
</comment>
<dbReference type="Proteomes" id="UP001320831">
    <property type="component" value="Unassembled WGS sequence"/>
</dbReference>
<dbReference type="PANTHER" id="PTHR30579:SF7">
    <property type="entry name" value="HTH-TYPE TRANSCRIPTIONAL REGULATOR LRHA-RELATED"/>
    <property type="match status" value="1"/>
</dbReference>
<dbReference type="SUPFAM" id="SSF53850">
    <property type="entry name" value="Periplasmic binding protein-like II"/>
    <property type="match status" value="1"/>
</dbReference>
<dbReference type="PROSITE" id="PS50931">
    <property type="entry name" value="HTH_LYSR"/>
    <property type="match status" value="1"/>
</dbReference>
<keyword evidence="2" id="KW-0805">Transcription regulation</keyword>
<protein>
    <submittedName>
        <fullName evidence="6">LysR substrate-binding domain-containing protein</fullName>
    </submittedName>
</protein>
<name>A0ABT2LQW0_9HYPH</name>
<gene>
    <name evidence="6" type="ORF">N5A92_17475</name>
</gene>
<dbReference type="InterPro" id="IPR005119">
    <property type="entry name" value="LysR_subst-bd"/>
</dbReference>
<dbReference type="Pfam" id="PF00126">
    <property type="entry name" value="HTH_1"/>
    <property type="match status" value="1"/>
</dbReference>
<dbReference type="PANTHER" id="PTHR30579">
    <property type="entry name" value="TRANSCRIPTIONAL REGULATOR"/>
    <property type="match status" value="1"/>
</dbReference>
<evidence type="ECO:0000256" key="4">
    <source>
        <dbReference type="ARBA" id="ARBA00023163"/>
    </source>
</evidence>
<dbReference type="Gene3D" id="1.10.10.10">
    <property type="entry name" value="Winged helix-like DNA-binding domain superfamily/Winged helix DNA-binding domain"/>
    <property type="match status" value="1"/>
</dbReference>
<sequence>MFDTELLRSFVAVAESGGFTRAAERLHLTQSAVSAQIRRLEEQAGCPLLTRSTRSVALTEKGETLLSYARTILHLNEDAHARLTGSKLTGTIRIGTSEDFASTCLPHILRRFRASHPGVLLEVEVGIPPVLLQALDQERLDLVLGSRCRGEARGWRLWQEPLVWAFSEHDSLPCDRELPLAFFPEPCPYREAAIESMALNNQPWQIAYVSPSVAGVRAAALAGLAITPLPRSALGSGLRELGREDGLPDLPDVEFLVCTRDENRTKPSRTLVEMIRDATARRPVS</sequence>
<dbReference type="PRINTS" id="PR00039">
    <property type="entry name" value="HTHLYSR"/>
</dbReference>
<evidence type="ECO:0000256" key="3">
    <source>
        <dbReference type="ARBA" id="ARBA00023125"/>
    </source>
</evidence>
<dbReference type="SUPFAM" id="SSF46785">
    <property type="entry name" value="Winged helix' DNA-binding domain"/>
    <property type="match status" value="1"/>
</dbReference>
<evidence type="ECO:0000256" key="2">
    <source>
        <dbReference type="ARBA" id="ARBA00023015"/>
    </source>
</evidence>
<evidence type="ECO:0000313" key="6">
    <source>
        <dbReference type="EMBL" id="MCT7376824.1"/>
    </source>
</evidence>
<dbReference type="InterPro" id="IPR050176">
    <property type="entry name" value="LTTR"/>
</dbReference>
<dbReference type="Gene3D" id="3.40.190.10">
    <property type="entry name" value="Periplasmic binding protein-like II"/>
    <property type="match status" value="2"/>
</dbReference>